<name>A0A0F9AMK1_9ZZZZ</name>
<comment type="caution">
    <text evidence="1">The sequence shown here is derived from an EMBL/GenBank/DDBJ whole genome shotgun (WGS) entry which is preliminary data.</text>
</comment>
<dbReference type="AlphaFoldDB" id="A0A0F9AMK1"/>
<proteinExistence type="predicted"/>
<feature type="non-terminal residue" evidence="1">
    <location>
        <position position="1"/>
    </location>
</feature>
<reference evidence="1" key="1">
    <citation type="journal article" date="2015" name="Nature">
        <title>Complex archaea that bridge the gap between prokaryotes and eukaryotes.</title>
        <authorList>
            <person name="Spang A."/>
            <person name="Saw J.H."/>
            <person name="Jorgensen S.L."/>
            <person name="Zaremba-Niedzwiedzka K."/>
            <person name="Martijn J."/>
            <person name="Lind A.E."/>
            <person name="van Eijk R."/>
            <person name="Schleper C."/>
            <person name="Guy L."/>
            <person name="Ettema T.J."/>
        </authorList>
    </citation>
    <scope>NUCLEOTIDE SEQUENCE</scope>
</reference>
<organism evidence="1">
    <name type="scientific">marine sediment metagenome</name>
    <dbReference type="NCBI Taxonomy" id="412755"/>
    <lineage>
        <taxon>unclassified sequences</taxon>
        <taxon>metagenomes</taxon>
        <taxon>ecological metagenomes</taxon>
    </lineage>
</organism>
<evidence type="ECO:0000313" key="1">
    <source>
        <dbReference type="EMBL" id="KKL10610.1"/>
    </source>
</evidence>
<dbReference type="EMBL" id="LAZR01041992">
    <property type="protein sequence ID" value="KKL10610.1"/>
    <property type="molecule type" value="Genomic_DNA"/>
</dbReference>
<gene>
    <name evidence="1" type="ORF">LCGC14_2554090</name>
</gene>
<protein>
    <submittedName>
        <fullName evidence="1">Uncharacterized protein</fullName>
    </submittedName>
</protein>
<sequence length="58" mass="6614">ERYHELVQQEANVERLVAELMLAALGGPAPDRRTWKRALAAWRRFGRTAWPVGAVREG</sequence>
<accession>A0A0F9AMK1</accession>